<organism evidence="1 2">
    <name type="scientific">Sinorhizobium garamanticum</name>
    <dbReference type="NCBI Taxonomy" id="680247"/>
    <lineage>
        <taxon>Bacteria</taxon>
        <taxon>Pseudomonadati</taxon>
        <taxon>Pseudomonadota</taxon>
        <taxon>Alphaproteobacteria</taxon>
        <taxon>Hyphomicrobiales</taxon>
        <taxon>Rhizobiaceae</taxon>
        <taxon>Sinorhizobium/Ensifer group</taxon>
        <taxon>Sinorhizobium</taxon>
    </lineage>
</organism>
<evidence type="ECO:0000313" key="2">
    <source>
        <dbReference type="Proteomes" id="UP001229355"/>
    </source>
</evidence>
<dbReference type="EMBL" id="CP120373">
    <property type="protein sequence ID" value="WEX85788.1"/>
    <property type="molecule type" value="Genomic_DNA"/>
</dbReference>
<gene>
    <name evidence="1" type="ORF">PZN02_002021</name>
</gene>
<keyword evidence="2" id="KW-1185">Reference proteome</keyword>
<dbReference type="RefSeq" id="WP_280657872.1">
    <property type="nucleotide sequence ID" value="NZ_CP120373.1"/>
</dbReference>
<evidence type="ECO:0000313" key="1">
    <source>
        <dbReference type="EMBL" id="WEX85788.1"/>
    </source>
</evidence>
<sequence>MIASAPTGAGKIVEVPPSPQILLANRLVFNIGFPPRDRVPATPLSGLRSMPAVPPPAALAVTLQFTPFNLASISKESLR</sequence>
<proteinExistence type="predicted"/>
<name>A0ABY8D4K7_9HYPH</name>
<accession>A0ABY8D4K7</accession>
<protein>
    <submittedName>
        <fullName evidence="1">Uncharacterized protein</fullName>
    </submittedName>
</protein>
<reference evidence="1 2" key="1">
    <citation type="submission" date="2023-03" db="EMBL/GenBank/DDBJ databases">
        <authorList>
            <person name="Kaur S."/>
            <person name="Espinosa-Saiz D."/>
            <person name="Velazquez E."/>
            <person name="Menendez E."/>
            <person name="diCenzo G.C."/>
        </authorList>
    </citation>
    <scope>NUCLEOTIDE SEQUENCE [LARGE SCALE GENOMIC DNA]</scope>
    <source>
        <strain evidence="1 2">LMG 24692</strain>
    </source>
</reference>
<dbReference type="Proteomes" id="UP001229355">
    <property type="component" value="Chromosome 1"/>
</dbReference>